<reference evidence="1 2" key="1">
    <citation type="journal article" date="2023" name="Plants (Basel)">
        <title>Bridging the Gap: Combining Genomics and Transcriptomics Approaches to Understand Stylosanthes scabra, an Orphan Legume from the Brazilian Caatinga.</title>
        <authorList>
            <person name="Ferreira-Neto J.R.C."/>
            <person name="da Silva M.D."/>
            <person name="Binneck E."/>
            <person name="de Melo N.F."/>
            <person name="da Silva R.H."/>
            <person name="de Melo A.L.T.M."/>
            <person name="Pandolfi V."/>
            <person name="Bustamante F.O."/>
            <person name="Brasileiro-Vidal A.C."/>
            <person name="Benko-Iseppon A.M."/>
        </authorList>
    </citation>
    <scope>NUCLEOTIDE SEQUENCE [LARGE SCALE GENOMIC DNA]</scope>
    <source>
        <tissue evidence="1">Leaves</tissue>
    </source>
</reference>
<proteinExistence type="predicted"/>
<accession>A0ABU6ZJ76</accession>
<keyword evidence="2" id="KW-1185">Reference proteome</keyword>
<gene>
    <name evidence="1" type="ORF">PIB30_060252</name>
</gene>
<evidence type="ECO:0000313" key="1">
    <source>
        <dbReference type="EMBL" id="MED6222008.1"/>
    </source>
</evidence>
<name>A0ABU6ZJ76_9FABA</name>
<sequence>MEDRPIEEIAAEDRREMYRLNDISHVGHNVHALADRCIITVHRQIGMGLDPPAEPIMQRAGLFPVTRLTGRWFKIDELLISAFVER</sequence>
<evidence type="ECO:0000313" key="2">
    <source>
        <dbReference type="Proteomes" id="UP001341840"/>
    </source>
</evidence>
<comment type="caution">
    <text evidence="1">The sequence shown here is derived from an EMBL/GenBank/DDBJ whole genome shotgun (WGS) entry which is preliminary data.</text>
</comment>
<dbReference type="EMBL" id="JASCZI010272391">
    <property type="protein sequence ID" value="MED6222008.1"/>
    <property type="molecule type" value="Genomic_DNA"/>
</dbReference>
<protein>
    <submittedName>
        <fullName evidence="1">Uncharacterized protein</fullName>
    </submittedName>
</protein>
<dbReference type="Proteomes" id="UP001341840">
    <property type="component" value="Unassembled WGS sequence"/>
</dbReference>
<organism evidence="1 2">
    <name type="scientific">Stylosanthes scabra</name>
    <dbReference type="NCBI Taxonomy" id="79078"/>
    <lineage>
        <taxon>Eukaryota</taxon>
        <taxon>Viridiplantae</taxon>
        <taxon>Streptophyta</taxon>
        <taxon>Embryophyta</taxon>
        <taxon>Tracheophyta</taxon>
        <taxon>Spermatophyta</taxon>
        <taxon>Magnoliopsida</taxon>
        <taxon>eudicotyledons</taxon>
        <taxon>Gunneridae</taxon>
        <taxon>Pentapetalae</taxon>
        <taxon>rosids</taxon>
        <taxon>fabids</taxon>
        <taxon>Fabales</taxon>
        <taxon>Fabaceae</taxon>
        <taxon>Papilionoideae</taxon>
        <taxon>50 kb inversion clade</taxon>
        <taxon>dalbergioids sensu lato</taxon>
        <taxon>Dalbergieae</taxon>
        <taxon>Pterocarpus clade</taxon>
        <taxon>Stylosanthes</taxon>
    </lineage>
</organism>